<dbReference type="OrthoDB" id="72294at2759"/>
<feature type="transmembrane region" description="Helical" evidence="1">
    <location>
        <begin position="1626"/>
        <end position="1647"/>
    </location>
</feature>
<feature type="transmembrane region" description="Helical" evidence="1">
    <location>
        <begin position="764"/>
        <end position="785"/>
    </location>
</feature>
<keyword evidence="1" id="KW-1133">Transmembrane helix</keyword>
<feature type="transmembrane region" description="Helical" evidence="1">
    <location>
        <begin position="639"/>
        <end position="664"/>
    </location>
</feature>
<name>A0A1V9Y9F9_ACHHY</name>
<accession>A0A1V9Y9F9</accession>
<dbReference type="Proteomes" id="UP000243579">
    <property type="component" value="Unassembled WGS sequence"/>
</dbReference>
<organism evidence="2 3">
    <name type="scientific">Achlya hypogyna</name>
    <name type="common">Oomycete</name>
    <name type="synonym">Protoachlya hypogyna</name>
    <dbReference type="NCBI Taxonomy" id="1202772"/>
    <lineage>
        <taxon>Eukaryota</taxon>
        <taxon>Sar</taxon>
        <taxon>Stramenopiles</taxon>
        <taxon>Oomycota</taxon>
        <taxon>Saprolegniomycetes</taxon>
        <taxon>Saprolegniales</taxon>
        <taxon>Achlyaceae</taxon>
        <taxon>Achlya</taxon>
    </lineage>
</organism>
<keyword evidence="1" id="KW-0472">Membrane</keyword>
<feature type="transmembrane region" description="Helical" evidence="1">
    <location>
        <begin position="593"/>
        <end position="618"/>
    </location>
</feature>
<keyword evidence="3" id="KW-1185">Reference proteome</keyword>
<evidence type="ECO:0000313" key="2">
    <source>
        <dbReference type="EMBL" id="OQR82372.1"/>
    </source>
</evidence>
<feature type="transmembrane region" description="Helical" evidence="1">
    <location>
        <begin position="875"/>
        <end position="899"/>
    </location>
</feature>
<evidence type="ECO:0000256" key="1">
    <source>
        <dbReference type="SAM" id="Phobius"/>
    </source>
</evidence>
<protein>
    <recommendedName>
        <fullName evidence="4">Transmembrane protein</fullName>
    </recommendedName>
</protein>
<evidence type="ECO:0000313" key="3">
    <source>
        <dbReference type="Proteomes" id="UP000243579"/>
    </source>
</evidence>
<feature type="transmembrane region" description="Helical" evidence="1">
    <location>
        <begin position="1568"/>
        <end position="1590"/>
    </location>
</feature>
<dbReference type="EMBL" id="JNBR01002475">
    <property type="protein sequence ID" value="OQR82372.1"/>
    <property type="molecule type" value="Genomic_DNA"/>
</dbReference>
<comment type="caution">
    <text evidence="2">The sequence shown here is derived from an EMBL/GenBank/DDBJ whole genome shotgun (WGS) entry which is preliminary data.</text>
</comment>
<sequence>MRRQVWPLDAPEKQASGSSLRHLVAAVAGLVWVWLGFAGSLWYIAVLSPSFSNDFWWPHYNASGYQVLLVDVVNTFLQFQSSGPINISSIVILQTYAGSVLTPIPRATYTMGLATHGLSDIVYAILNLRNLSAIEAAWLPTQYCWVDFDQRWELAHTVQRQARCAARMRSNGAVFLEATLRNQVWYDVVAAYGAGFEPAIERGLAATVAGQEWLVLVQTANATVVVEVDFWRSKNISTYELQWQNYRLPGLDESLVAINALGIAQPVTLKAIAARTGPWTTVNYNFFFLNDVGVVGGNCNMSLVRGTPRYFLDDYCMSAMTTDFEGAAFMTDDYGQYINQSGLSHAYLGPFLSVDMWVLPVPVQLRELYALYHTRLHDQVLASSTFSNGVMQLPTLQLHPTPPTWRNESTRLFYGGSMLCLGGSAFSYVQAPFSALTTCEKQSPLTVSLTSRALLFSLAVLPSEAATICALQTLTSCTPHVDGAIALLQKYPLATDGWASAVAKATAAVAQLNISLIQYATDEAQLAWSLLWLPVLEPSWAFYGWNMLLEWVDGAREVVAFEGDAATLVLVSDTYTTMASEPSATSLSHATTAVYYLVFYSTGLLGLLVVGTTVIAFVDRLKFQPGNLVHFYRVAGSTWLGRPLLFIRGCTALLLLGTAPIAIASTQGTASIELPTRPLFESMLLAWEATWITYVLQELLLPFDPQGVHAAGYISTAVAWATTVLLTTFDSCSVVSAVDRQCSGMTPHITCTSVRIQVGSANRVLQLLVVQTLVVPVVVVVASHVHRHDGHRTASHGGISVSGVGHCFLVPLKPGAPLDPVAKLLSGLIQCTFRGRSYTFDTKLWTLVQSVAPTHSKRGPSIDMMPQVHPPRPNWLAYVYSAVGVAYIAFAIAGSASYLRLAEATLTNDLIWVGFNISGGHSFLAKWFLRELPLHVAATTTPLDEIRLLGPCNATAPTLAFADYDGALLQYTELTSLLDAIEGLRTTPACNIPGLFTAYCYVDFDRRWSVAHSAAREARCKVMATNGAVYMEAFLRNVVWSDWISCWGEPFEIGISEALSQSELGLRFLSRLGDPLESASDEALYWKTHGISAFVLQWQNYKHIGLVNAYVVTNAYGDTYPFTLQSTATADRSTVETSRKMYWGLQNDFLALLNNASGIGGASLVRNSALYPNTTLRAAYVDVGVLPSPLSAALAAVETFLGPFGTVDMQLVAVPKAVRSAVAAAMSLVDALRKAHPEEYAAIPHPVYINPVPTVWRAAPFWSLGGSVLCVTDAPAARITVGLQHLVAFDSVCSMNADRYVTRIPSQDHFLFAAAFAIIANATDVCLQAKGQFDACYAVVVNATSFLAPANTAALHDSWGSQMVAALVPLRLQLLQIGQMTKTSPVKVFTASLLDDPQFAFFAYMLVYDWVVGNRQVVRFHGDVGEVTLLGDGLAPRVQSTDPSQLPTVFSLYSHRSVQYVTYVMMGLAATTGSYIVRSRGRVDGLNMLELSRVGGIVWVGRPLLLLRSITALCLLSTSRLELVFDGHLSGFTKLNDPWYSAVLAANEVTWLAGVVNDIGLVVTQELASVYATVYSVLVWLVSACVTILAPVNPSATVDRHCHIQALDAQITCTSGVVRVGAWQRLLLLVGIVFACNAVCFGGASLLHRRKGITLSSSVLLSGGAKFLFDQPPWMFGGVYHMDRASALLNGLLSVRHGGVMYVFDVKTWRLHEIRLPDDNDPLPEYLSNTIPMHDAPV</sequence>
<gene>
    <name evidence="2" type="ORF">ACHHYP_16161</name>
</gene>
<proteinExistence type="predicted"/>
<evidence type="ECO:0008006" key="4">
    <source>
        <dbReference type="Google" id="ProtNLM"/>
    </source>
</evidence>
<feature type="transmembrane region" description="Helical" evidence="1">
    <location>
        <begin position="20"/>
        <end position="45"/>
    </location>
</feature>
<keyword evidence="1" id="KW-0812">Transmembrane</keyword>
<reference evidence="2 3" key="1">
    <citation type="journal article" date="2014" name="Genome Biol. Evol.">
        <title>The secreted proteins of Achlya hypogyna and Thraustotheca clavata identify the ancestral oomycete secretome and reveal gene acquisitions by horizontal gene transfer.</title>
        <authorList>
            <person name="Misner I."/>
            <person name="Blouin N."/>
            <person name="Leonard G."/>
            <person name="Richards T.A."/>
            <person name="Lane C.E."/>
        </authorList>
    </citation>
    <scope>NUCLEOTIDE SEQUENCE [LARGE SCALE GENOMIC DNA]</scope>
    <source>
        <strain evidence="2 3">ATCC 48635</strain>
    </source>
</reference>